<protein>
    <submittedName>
        <fullName evidence="2">Acyl-CoA--6-aminopenicillanic acid acyl-transferase</fullName>
    </submittedName>
</protein>
<comment type="caution">
    <text evidence="2">The sequence shown here is derived from an EMBL/GenBank/DDBJ whole genome shotgun (WGS) entry which is preliminary data.</text>
</comment>
<dbReference type="PANTHER" id="PTHR35190:SF2">
    <property type="entry name" value="PROTEIN DCD1B"/>
    <property type="match status" value="1"/>
</dbReference>
<sequence>MNKLSYTVVFLSLLTFSCGMKKSVVHRPDLTQFNDERPVVIKQHDSLFISGESYLTKNKYAQWELYIQGDPLERGLLAGALMDSLLAKQEPIFFNKIEEFVPSKKKQKRLTKFLQWYNRELYKHVPNEFKAEIYGLSRYVPDTYNYIAPPYIRSLYLHGAHDIGHALVDLAMIGCTSAALWDDETEDGELLIGRNLDFYAGDEFAEEKLILFIDPDDGIPFVSIGWPGMLGVISGMNKEGLTITMNAGKSKIPLKAKKPISILAREILQYASTIDEAIAIAKNSEVFVSEALMIGSANDNKAVVIEMSPKNFGVYEIVNSRLVCSNHFQSEAYKDDKRNNKAIEESHSQYRFERMNELLDEYPKVDPTTMASILRNKYGENDEKLGFGNEKALNQLLAHHAVIFKPSEKKIWISSNPYQLGEFTSYDLDEIFNDNKQNVYKSQLIDSLTIPEDDFQYTKAFEDYEAYRVMDRKIDEVISSEDQSFDLMQLNIYRTLNPELWIVHYKSGLIYYNAEKYEQAKSAFETALSKEVTTVPAVEQIEKILKKTNKKLK</sequence>
<dbReference type="InterPro" id="IPR011990">
    <property type="entry name" value="TPR-like_helical_dom_sf"/>
</dbReference>
<dbReference type="EMBL" id="QURB01000002">
    <property type="protein sequence ID" value="RFC54923.1"/>
    <property type="molecule type" value="Genomic_DNA"/>
</dbReference>
<keyword evidence="2" id="KW-0808">Transferase</keyword>
<reference evidence="2 3" key="1">
    <citation type="submission" date="2018-08" db="EMBL/GenBank/DDBJ databases">
        <title>The draft genome squence of Brumimicrobium sp. N62.</title>
        <authorList>
            <person name="Du Z.-J."/>
            <person name="Luo H.-R."/>
        </authorList>
    </citation>
    <scope>NUCLEOTIDE SEQUENCE [LARGE SCALE GENOMIC DNA]</scope>
    <source>
        <strain evidence="2 3">N62</strain>
    </source>
</reference>
<dbReference type="InterPro" id="IPR047803">
    <property type="entry name" value="DCD1A/B-like"/>
</dbReference>
<feature type="domain" description="Peptidase C45 hydrolase" evidence="1">
    <location>
        <begin position="186"/>
        <end position="414"/>
    </location>
</feature>
<dbReference type="InterPro" id="IPR047794">
    <property type="entry name" value="C45_proenzyme-like"/>
</dbReference>
<dbReference type="InterPro" id="IPR005079">
    <property type="entry name" value="Peptidase_C45_hydrolase"/>
</dbReference>
<dbReference type="SUPFAM" id="SSF48452">
    <property type="entry name" value="TPR-like"/>
    <property type="match status" value="1"/>
</dbReference>
<dbReference type="Gene3D" id="1.25.40.10">
    <property type="entry name" value="Tetratricopeptide repeat domain"/>
    <property type="match status" value="1"/>
</dbReference>
<dbReference type="Pfam" id="PF03417">
    <property type="entry name" value="AAT"/>
    <property type="match status" value="1"/>
</dbReference>
<dbReference type="OrthoDB" id="5480874at2"/>
<proteinExistence type="predicted"/>
<evidence type="ECO:0000313" key="3">
    <source>
        <dbReference type="Proteomes" id="UP000257127"/>
    </source>
</evidence>
<name>A0A3E1EZL8_9FLAO</name>
<dbReference type="PROSITE" id="PS51257">
    <property type="entry name" value="PROKAR_LIPOPROTEIN"/>
    <property type="match status" value="1"/>
</dbReference>
<gene>
    <name evidence="2" type="ORF">DXU93_03620</name>
</gene>
<dbReference type="Proteomes" id="UP000257127">
    <property type="component" value="Unassembled WGS sequence"/>
</dbReference>
<dbReference type="PANTHER" id="PTHR35190">
    <property type="entry name" value="PROTEIN DCD1B"/>
    <property type="match status" value="1"/>
</dbReference>
<dbReference type="Gene3D" id="3.60.60.10">
    <property type="entry name" value="Penicillin V Acylase, Chain A"/>
    <property type="match status" value="1"/>
</dbReference>
<accession>A0A3E1EZL8</accession>
<dbReference type="RefSeq" id="WP_116879902.1">
    <property type="nucleotide sequence ID" value="NZ_QURB01000002.1"/>
</dbReference>
<dbReference type="AlphaFoldDB" id="A0A3E1EZL8"/>
<dbReference type="GO" id="GO:0016740">
    <property type="term" value="F:transferase activity"/>
    <property type="evidence" value="ECO:0007669"/>
    <property type="project" value="UniProtKB-KW"/>
</dbReference>
<dbReference type="NCBIfam" id="NF040521">
    <property type="entry name" value="C45_proenzyme"/>
    <property type="match status" value="1"/>
</dbReference>
<keyword evidence="3" id="KW-1185">Reference proteome</keyword>
<evidence type="ECO:0000313" key="2">
    <source>
        <dbReference type="EMBL" id="RFC54923.1"/>
    </source>
</evidence>
<organism evidence="2 3">
    <name type="scientific">Brumimicrobium aurantiacum</name>
    <dbReference type="NCBI Taxonomy" id="1737063"/>
    <lineage>
        <taxon>Bacteria</taxon>
        <taxon>Pseudomonadati</taxon>
        <taxon>Bacteroidota</taxon>
        <taxon>Flavobacteriia</taxon>
        <taxon>Flavobacteriales</taxon>
        <taxon>Crocinitomicaceae</taxon>
        <taxon>Brumimicrobium</taxon>
    </lineage>
</organism>
<evidence type="ECO:0000259" key="1">
    <source>
        <dbReference type="Pfam" id="PF03417"/>
    </source>
</evidence>